<dbReference type="CDD" id="cd10434">
    <property type="entry name" value="GIY-YIG_UvrC_Cho"/>
    <property type="match status" value="1"/>
</dbReference>
<dbReference type="Gene3D" id="3.30.420.340">
    <property type="entry name" value="UvrC, RNAse H endonuclease domain"/>
    <property type="match status" value="1"/>
</dbReference>
<dbReference type="Pfam" id="PF08459">
    <property type="entry name" value="UvrC_RNaseH_dom"/>
    <property type="match status" value="1"/>
</dbReference>
<dbReference type="InterPro" id="IPR035901">
    <property type="entry name" value="GIY-YIG_endonuc_sf"/>
</dbReference>
<keyword evidence="3 6" id="KW-0228">DNA excision</keyword>
<comment type="function">
    <text evidence="6">The UvrABC repair system catalyzes the recognition and processing of DNA lesions. UvrC both incises the 5' and 3' sides of the lesion. The N-terminal half is responsible for the 3' incision and the C-terminal half is responsible for the 5' incision.</text>
</comment>
<dbReference type="InterPro" id="IPR000305">
    <property type="entry name" value="GIY-YIG_endonuc"/>
</dbReference>
<dbReference type="RefSeq" id="WP_353289606.1">
    <property type="nucleotide sequence ID" value="NZ_BAABQM010000001.1"/>
</dbReference>
<keyword evidence="4 6" id="KW-0267">Excision nuclease</keyword>
<organism evidence="9 10">
    <name type="scientific">Ureaplasma ceti</name>
    <dbReference type="NCBI Taxonomy" id="3119530"/>
    <lineage>
        <taxon>Bacteria</taxon>
        <taxon>Bacillati</taxon>
        <taxon>Mycoplasmatota</taxon>
        <taxon>Mycoplasmoidales</taxon>
        <taxon>Mycoplasmoidaceae</taxon>
        <taxon>Ureaplasma</taxon>
    </lineage>
</organism>
<dbReference type="PANTHER" id="PTHR30562">
    <property type="entry name" value="UVRC/OXIDOREDUCTASE"/>
    <property type="match status" value="1"/>
</dbReference>
<name>A0ABP9U706_9BACT</name>
<evidence type="ECO:0000259" key="7">
    <source>
        <dbReference type="PROSITE" id="PS50164"/>
    </source>
</evidence>
<evidence type="ECO:0000313" key="10">
    <source>
        <dbReference type="Proteomes" id="UP001449582"/>
    </source>
</evidence>
<dbReference type="InterPro" id="IPR001162">
    <property type="entry name" value="UvrC_RNase_H_dom"/>
</dbReference>
<dbReference type="SUPFAM" id="SSF47781">
    <property type="entry name" value="RuvA domain 2-like"/>
    <property type="match status" value="1"/>
</dbReference>
<comment type="subcellular location">
    <subcellularLocation>
        <location evidence="6">Cytoplasm</location>
    </subcellularLocation>
</comment>
<evidence type="ECO:0000259" key="8">
    <source>
        <dbReference type="PROSITE" id="PS50165"/>
    </source>
</evidence>
<sequence length="598" mass="69966">MKNAYLKEKMALIPKKPGCYLWKNQAGKVIYVGKAKNLFNRTHQYFDKNVNYKTSKLVNEIADLDYIVVNNNNESLVLENNLIKKYWPKYNILLKDSSEYPYILITDEEHPRILYTRHYGTIKGKYYGPLADASFNRYELYKMLNEISPFKKQGPLYNQSSLYTEVYKLKNNLDDESVNIQALYKEWKKYIDDLFNGKSDSLVAIMREREEKSVLRLDFEEANRYKELGEALTKLSKSQIVQLASNKHTDYVAYYKNEDYLSINIFSYIDGKLLTKHNSIHQIYSELEEEVCIFLNQYYSNNVVPPKVVVSLDNEDLMNLSEIYNTKFESPNQTSDAEVLKMALLNAQDYLKNHFLITKKKEERTILAAEKLAELVNIPSARHIELFDNSNINLQDPVSGMVVFIDGQANKRLYRKYRLISDDNDSDYHFMKQVIYRRYSNLLRTGGEMPDLIIVDGGIMQIHAALESLTKLNLDTTLNIIGLKKDNQHKTDAIVLRNGEEIKLDKKSPFYFMLLNMQEEVHNYAISFFRKEHIRNAFKTFFDDIPGLGPVRRKKLLEHYPTMSDIEKAELHELAQIIPLKLAELIKQKLNFEKDNHA</sequence>
<comment type="similarity">
    <text evidence="6">Belongs to the UvrC family.</text>
</comment>
<dbReference type="PROSITE" id="PS50165">
    <property type="entry name" value="UVRC"/>
    <property type="match status" value="1"/>
</dbReference>
<dbReference type="InterPro" id="IPR010994">
    <property type="entry name" value="RuvA_2-like"/>
</dbReference>
<dbReference type="PROSITE" id="PS50164">
    <property type="entry name" value="GIY_YIG"/>
    <property type="match status" value="1"/>
</dbReference>
<keyword evidence="1 6" id="KW-0963">Cytoplasm</keyword>
<evidence type="ECO:0000313" key="9">
    <source>
        <dbReference type="EMBL" id="GAA5414440.1"/>
    </source>
</evidence>
<dbReference type="InterPro" id="IPR038476">
    <property type="entry name" value="UvrC_RNase_H_dom_sf"/>
</dbReference>
<dbReference type="Pfam" id="PF14520">
    <property type="entry name" value="HHH_5"/>
    <property type="match status" value="1"/>
</dbReference>
<feature type="domain" description="GIY-YIG" evidence="7">
    <location>
        <begin position="15"/>
        <end position="92"/>
    </location>
</feature>
<dbReference type="PANTHER" id="PTHR30562:SF1">
    <property type="entry name" value="UVRABC SYSTEM PROTEIN C"/>
    <property type="match status" value="1"/>
</dbReference>
<dbReference type="NCBIfam" id="TIGR00194">
    <property type="entry name" value="uvrC"/>
    <property type="match status" value="1"/>
</dbReference>
<gene>
    <name evidence="6 9" type="primary">uvrC</name>
    <name evidence="9" type="ORF">UREOM_1510</name>
</gene>
<dbReference type="SUPFAM" id="SSF82771">
    <property type="entry name" value="GIY-YIG endonuclease"/>
    <property type="match status" value="1"/>
</dbReference>
<reference evidence="9" key="1">
    <citation type="submission" date="2024-02" db="EMBL/GenBank/DDBJ databases">
        <title>Draft genome sequence of new strains in genus Ureaplasma.</title>
        <authorList>
            <person name="Nakajima Y."/>
            <person name="Segawa T."/>
        </authorList>
    </citation>
    <scope>NUCLEOTIDE SEQUENCE [LARGE SCALE GENOMIC DNA]</scope>
    <source>
        <strain evidence="9">OM1</strain>
    </source>
</reference>
<dbReference type="Gene3D" id="3.40.1440.10">
    <property type="entry name" value="GIY-YIG endonuclease"/>
    <property type="match status" value="1"/>
</dbReference>
<dbReference type="InterPro" id="IPR047296">
    <property type="entry name" value="GIY-YIG_UvrC_Cho"/>
</dbReference>
<evidence type="ECO:0000256" key="6">
    <source>
        <dbReference type="HAMAP-Rule" id="MF_00203"/>
    </source>
</evidence>
<dbReference type="Gene3D" id="1.10.150.20">
    <property type="entry name" value="5' to 3' exonuclease, C-terminal subdomain"/>
    <property type="match status" value="1"/>
</dbReference>
<proteinExistence type="inferred from homology"/>
<evidence type="ECO:0000256" key="2">
    <source>
        <dbReference type="ARBA" id="ARBA00022763"/>
    </source>
</evidence>
<evidence type="ECO:0000256" key="5">
    <source>
        <dbReference type="ARBA" id="ARBA00023204"/>
    </source>
</evidence>
<dbReference type="Pfam" id="PF22920">
    <property type="entry name" value="UvrC_RNaseH"/>
    <property type="match status" value="1"/>
</dbReference>
<dbReference type="Pfam" id="PF01541">
    <property type="entry name" value="GIY-YIG"/>
    <property type="match status" value="1"/>
</dbReference>
<dbReference type="Proteomes" id="UP001449582">
    <property type="component" value="Unassembled WGS sequence"/>
</dbReference>
<accession>A0ABP9U706</accession>
<dbReference type="SMART" id="SM00465">
    <property type="entry name" value="GIYc"/>
    <property type="match status" value="1"/>
</dbReference>
<comment type="subunit">
    <text evidence="6">Interacts with UvrB in an incision complex.</text>
</comment>
<dbReference type="InterPro" id="IPR050066">
    <property type="entry name" value="UvrABC_protein_C"/>
</dbReference>
<feature type="domain" description="UvrC family homology region profile" evidence="8">
    <location>
        <begin position="251"/>
        <end position="469"/>
    </location>
</feature>
<keyword evidence="6" id="KW-0742">SOS response</keyword>
<comment type="caution">
    <text evidence="9">The sequence shown here is derived from an EMBL/GenBank/DDBJ whole genome shotgun (WGS) entry which is preliminary data.</text>
</comment>
<keyword evidence="2 6" id="KW-0227">DNA damage</keyword>
<keyword evidence="5 6" id="KW-0234">DNA repair</keyword>
<dbReference type="HAMAP" id="MF_00203">
    <property type="entry name" value="UvrC"/>
    <property type="match status" value="1"/>
</dbReference>
<keyword evidence="10" id="KW-1185">Reference proteome</keyword>
<dbReference type="EMBL" id="BAABQM010000001">
    <property type="protein sequence ID" value="GAA5414440.1"/>
    <property type="molecule type" value="Genomic_DNA"/>
</dbReference>
<evidence type="ECO:0000256" key="1">
    <source>
        <dbReference type="ARBA" id="ARBA00022490"/>
    </source>
</evidence>
<evidence type="ECO:0000256" key="3">
    <source>
        <dbReference type="ARBA" id="ARBA00022769"/>
    </source>
</evidence>
<evidence type="ECO:0000256" key="4">
    <source>
        <dbReference type="ARBA" id="ARBA00022881"/>
    </source>
</evidence>
<protein>
    <recommendedName>
        <fullName evidence="6">UvrABC system protein C</fullName>
        <shortName evidence="6">Protein UvrC</shortName>
    </recommendedName>
    <alternativeName>
        <fullName evidence="6">Excinuclease ABC subunit C</fullName>
    </alternativeName>
</protein>
<dbReference type="InterPro" id="IPR004791">
    <property type="entry name" value="UvrC"/>
</dbReference>